<feature type="domain" description="DOT1" evidence="6">
    <location>
        <begin position="1"/>
        <end position="203"/>
    </location>
</feature>
<dbReference type="PROSITE" id="PS51569">
    <property type="entry name" value="DOT1"/>
    <property type="match status" value="1"/>
</dbReference>
<dbReference type="GO" id="GO:0140956">
    <property type="term" value="F:histone H3K79 trimethyltransferase activity"/>
    <property type="evidence" value="ECO:0007669"/>
    <property type="project" value="UniProtKB-EC"/>
</dbReference>
<reference evidence="8" key="2">
    <citation type="journal article" date="2016" name="Genome Announc.">
        <title>Draft Genome Sequences of Two Novel Amoeba-Resistant Intranuclear Bacteria, 'Candidatus Berkiella cookevillensis' and 'Candidatus Berkiella aquae'.</title>
        <authorList>
            <person name="Mehari Y.T."/>
            <person name="Arivett B.A."/>
            <person name="Farone A.L."/>
            <person name="Gunderson J.H."/>
            <person name="Farone M.B."/>
        </authorList>
    </citation>
    <scope>NUCLEOTIDE SEQUENCE</scope>
    <source>
        <strain evidence="8">CC99</strain>
    </source>
</reference>
<evidence type="ECO:0000256" key="5">
    <source>
        <dbReference type="ARBA" id="ARBA00047770"/>
    </source>
</evidence>
<keyword evidence="9" id="KW-1185">Reference proteome</keyword>
<dbReference type="PANTHER" id="PTHR21451">
    <property type="entry name" value="HISTONE H3 METHYLTRANSFERASE"/>
    <property type="match status" value="1"/>
</dbReference>
<dbReference type="OrthoDB" id="9780095at2"/>
<reference evidence="7" key="1">
    <citation type="submission" date="2015-09" db="EMBL/GenBank/DDBJ databases">
        <title>Draft Genome Sequences of Two Novel Amoeba-resistant Intranuclear Bacteria, Candidatus Berkiella cookevillensis and Candidatus Berkiella aquae.</title>
        <authorList>
            <person name="Mehari Y.T."/>
            <person name="Arivett B.A."/>
            <person name="Farone A.L."/>
            <person name="Gunderson J.H."/>
            <person name="Farone M.B."/>
        </authorList>
    </citation>
    <scope>NUCLEOTIDE SEQUENCE [LARGE SCALE GENOMIC DNA]</scope>
    <source>
        <strain evidence="7">CC99</strain>
    </source>
</reference>
<dbReference type="Gene3D" id="3.40.50.150">
    <property type="entry name" value="Vaccinia Virus protein VP39"/>
    <property type="match status" value="1"/>
</dbReference>
<evidence type="ECO:0000256" key="2">
    <source>
        <dbReference type="ARBA" id="ARBA00020987"/>
    </source>
</evidence>
<reference evidence="8" key="3">
    <citation type="submission" date="2021-06" db="EMBL/GenBank/DDBJ databases">
        <title>Genomic Description and Analysis of Intracellular Bacteria, Candidatus Berkiella cookevillensis and Candidatus Berkiella aquae.</title>
        <authorList>
            <person name="Kidane D.T."/>
            <person name="Mehari Y.T."/>
            <person name="Rice F.C."/>
            <person name="Arivett B.A."/>
            <person name="Farone A.L."/>
            <person name="Berk S.G."/>
            <person name="Farone M.B."/>
        </authorList>
    </citation>
    <scope>NUCLEOTIDE SEQUENCE</scope>
    <source>
        <strain evidence="8">CC99</strain>
    </source>
</reference>
<dbReference type="InterPro" id="IPR025789">
    <property type="entry name" value="DOT1_dom"/>
</dbReference>
<dbReference type="AlphaFoldDB" id="A0A0Q9YCW7"/>
<accession>A0A0Q9YCW7</accession>
<dbReference type="EMBL" id="LKHV01000007">
    <property type="protein sequence ID" value="KRG18400.1"/>
    <property type="molecule type" value="Genomic_DNA"/>
</dbReference>
<dbReference type="InterPro" id="IPR029063">
    <property type="entry name" value="SAM-dependent_MTases_sf"/>
</dbReference>
<dbReference type="InterPro" id="IPR030445">
    <property type="entry name" value="H3-K79_meTrfase"/>
</dbReference>
<name>A0A0Q9YCW7_9GAMM</name>
<dbReference type="SUPFAM" id="SSF53335">
    <property type="entry name" value="S-adenosyl-L-methionine-dependent methyltransferases"/>
    <property type="match status" value="1"/>
</dbReference>
<dbReference type="EMBL" id="LKHV02000001">
    <property type="protein sequence ID" value="MCS5708161.1"/>
    <property type="molecule type" value="Genomic_DNA"/>
</dbReference>
<keyword evidence="3" id="KW-0156">Chromatin regulator</keyword>
<evidence type="ECO:0000256" key="1">
    <source>
        <dbReference type="ARBA" id="ARBA00012190"/>
    </source>
</evidence>
<dbReference type="GO" id="GO:0051726">
    <property type="term" value="P:regulation of cell cycle"/>
    <property type="evidence" value="ECO:0007669"/>
    <property type="project" value="InterPro"/>
</dbReference>
<keyword evidence="7" id="KW-0489">Methyltransferase</keyword>
<comment type="catalytic activity">
    <reaction evidence="5">
        <text>L-lysyl(79)-[histone H3] + 3 S-adenosyl-L-methionine = N(6),N(6),N(6)-trimethyl-L-lysyl(79)-[histone H3] + 3 S-adenosyl-L-homocysteine + 3 H(+)</text>
        <dbReference type="Rhea" id="RHEA:60328"/>
        <dbReference type="Rhea" id="RHEA-COMP:15549"/>
        <dbReference type="Rhea" id="RHEA-COMP:15552"/>
        <dbReference type="ChEBI" id="CHEBI:15378"/>
        <dbReference type="ChEBI" id="CHEBI:29969"/>
        <dbReference type="ChEBI" id="CHEBI:57856"/>
        <dbReference type="ChEBI" id="CHEBI:59789"/>
        <dbReference type="ChEBI" id="CHEBI:61961"/>
        <dbReference type="EC" id="2.1.1.360"/>
    </reaction>
</comment>
<dbReference type="Proteomes" id="UP000051494">
    <property type="component" value="Unassembled WGS sequence"/>
</dbReference>
<evidence type="ECO:0000259" key="6">
    <source>
        <dbReference type="PROSITE" id="PS51569"/>
    </source>
</evidence>
<sequence length="203" mass="23567">MIDSNIDKLMYAYVESLYQHSKGFQNYSDAQKHEYMSQDICYVYGELLYPSTVKMIKKLKLSNSDVLLDLGSGLGKFALQMFLRSQVKKVIGIEATESLYLQSKQKIEIAEQQLPFFWENNRQLSLIAHNFLEIDWSVANIVYSCSTCFTQDLLCKIGEKINQTPSITQVLSLRPITTLERLKLHQVFSIECSWDSALCFWYR</sequence>
<evidence type="ECO:0000256" key="4">
    <source>
        <dbReference type="ARBA" id="ARBA00029821"/>
    </source>
</evidence>
<dbReference type="STRING" id="437022.CC99x_01612"/>
<organism evidence="7">
    <name type="scientific">Candidatus Berkiella cookevillensis</name>
    <dbReference type="NCBI Taxonomy" id="437022"/>
    <lineage>
        <taxon>Bacteria</taxon>
        <taxon>Pseudomonadati</taxon>
        <taxon>Pseudomonadota</taxon>
        <taxon>Gammaproteobacteria</taxon>
        <taxon>Candidatus Berkiellales</taxon>
        <taxon>Candidatus Berkiellaceae</taxon>
        <taxon>Candidatus Berkiella</taxon>
    </lineage>
</organism>
<proteinExistence type="predicted"/>
<evidence type="ECO:0000313" key="9">
    <source>
        <dbReference type="Proteomes" id="UP000051494"/>
    </source>
</evidence>
<evidence type="ECO:0000313" key="7">
    <source>
        <dbReference type="EMBL" id="KRG18400.1"/>
    </source>
</evidence>
<gene>
    <name evidence="7" type="primary">rlmD_2</name>
    <name evidence="8" type="ORF">CC99x_004515</name>
    <name evidence="7" type="ORF">CC99x_01612</name>
</gene>
<dbReference type="EC" id="2.1.1.360" evidence="1"/>
<evidence type="ECO:0000313" key="8">
    <source>
        <dbReference type="EMBL" id="MCS5708161.1"/>
    </source>
</evidence>
<protein>
    <recommendedName>
        <fullName evidence="2">Histone-lysine N-methyltransferase, H3 lysine-79 specific</fullName>
        <ecNumber evidence="1">2.1.1.360</ecNumber>
    </recommendedName>
    <alternativeName>
        <fullName evidence="4">Histone H3-K79 methyltransferase</fullName>
    </alternativeName>
</protein>
<comment type="caution">
    <text evidence="7">The sequence shown here is derived from an EMBL/GenBank/DDBJ whole genome shotgun (WGS) entry which is preliminary data.</text>
</comment>
<evidence type="ECO:0000256" key="3">
    <source>
        <dbReference type="ARBA" id="ARBA00022853"/>
    </source>
</evidence>
<dbReference type="GO" id="GO:0032259">
    <property type="term" value="P:methylation"/>
    <property type="evidence" value="ECO:0007669"/>
    <property type="project" value="UniProtKB-KW"/>
</dbReference>
<keyword evidence="7" id="KW-0808">Transferase</keyword>
<dbReference type="RefSeq" id="WP_057624695.1">
    <property type="nucleotide sequence ID" value="NZ_LKHV02000001.1"/>
</dbReference>
<dbReference type="Pfam" id="PF08123">
    <property type="entry name" value="DOT1"/>
    <property type="match status" value="1"/>
</dbReference>